<evidence type="ECO:0000259" key="3">
    <source>
        <dbReference type="PROSITE" id="PS51462"/>
    </source>
</evidence>
<dbReference type="PANTHER" id="PTHR43046">
    <property type="entry name" value="GDP-MANNOSE MANNOSYL HYDROLASE"/>
    <property type="match status" value="1"/>
</dbReference>
<dbReference type="PANTHER" id="PTHR43046:SF2">
    <property type="entry name" value="8-OXO-DGTP DIPHOSPHATASE-RELATED"/>
    <property type="match status" value="1"/>
</dbReference>
<reference evidence="4 5" key="1">
    <citation type="submission" date="2017-08" db="EMBL/GenBank/DDBJ databases">
        <authorList>
            <person name="de Groot N.N."/>
        </authorList>
    </citation>
    <scope>NUCLEOTIDE SEQUENCE [LARGE SCALE GENOMIC DNA]</scope>
    <source>
        <strain evidence="4 5">JC228</strain>
    </source>
</reference>
<dbReference type="PRINTS" id="PR00502">
    <property type="entry name" value="NUDIXFAMILY"/>
</dbReference>
<feature type="domain" description="Nudix hydrolase" evidence="3">
    <location>
        <begin position="14"/>
        <end position="147"/>
    </location>
</feature>
<protein>
    <submittedName>
        <fullName evidence="4">ADP-ribose pyrophosphatase YjhB (NUDIX family)</fullName>
    </submittedName>
</protein>
<dbReference type="PROSITE" id="PS51462">
    <property type="entry name" value="NUDIX"/>
    <property type="match status" value="1"/>
</dbReference>
<evidence type="ECO:0000313" key="5">
    <source>
        <dbReference type="Proteomes" id="UP000219546"/>
    </source>
</evidence>
<dbReference type="InterPro" id="IPR015797">
    <property type="entry name" value="NUDIX_hydrolase-like_dom_sf"/>
</dbReference>
<dbReference type="InterPro" id="IPR020476">
    <property type="entry name" value="Nudix_hydrolase"/>
</dbReference>
<proteinExistence type="predicted"/>
<evidence type="ECO:0000256" key="1">
    <source>
        <dbReference type="ARBA" id="ARBA00001946"/>
    </source>
</evidence>
<dbReference type="InterPro" id="IPR000086">
    <property type="entry name" value="NUDIX_hydrolase_dom"/>
</dbReference>
<dbReference type="Gene3D" id="3.90.79.10">
    <property type="entry name" value="Nucleoside Triphosphate Pyrophosphohydrolase"/>
    <property type="match status" value="1"/>
</dbReference>
<dbReference type="AlphaFoldDB" id="A0A285D6G2"/>
<dbReference type="Proteomes" id="UP000219546">
    <property type="component" value="Unassembled WGS sequence"/>
</dbReference>
<dbReference type="GO" id="GO:0016787">
    <property type="term" value="F:hydrolase activity"/>
    <property type="evidence" value="ECO:0007669"/>
    <property type="project" value="UniProtKB-KW"/>
</dbReference>
<keyword evidence="5" id="KW-1185">Reference proteome</keyword>
<comment type="cofactor">
    <cofactor evidence="1">
        <name>Mg(2+)</name>
        <dbReference type="ChEBI" id="CHEBI:18420"/>
    </cofactor>
</comment>
<dbReference type="SUPFAM" id="SSF55811">
    <property type="entry name" value="Nudix"/>
    <property type="match status" value="1"/>
</dbReference>
<evidence type="ECO:0000256" key="2">
    <source>
        <dbReference type="ARBA" id="ARBA00022801"/>
    </source>
</evidence>
<keyword evidence="2" id="KW-0378">Hydrolase</keyword>
<dbReference type="RefSeq" id="WP_097160201.1">
    <property type="nucleotide sequence ID" value="NZ_JBEPMQ010000011.1"/>
</dbReference>
<dbReference type="Pfam" id="PF00293">
    <property type="entry name" value="NUDIX"/>
    <property type="match status" value="1"/>
</dbReference>
<accession>A0A285D6G2</accession>
<organism evidence="4 5">
    <name type="scientific">Bacillus oleivorans</name>
    <dbReference type="NCBI Taxonomy" id="1448271"/>
    <lineage>
        <taxon>Bacteria</taxon>
        <taxon>Bacillati</taxon>
        <taxon>Bacillota</taxon>
        <taxon>Bacilli</taxon>
        <taxon>Bacillales</taxon>
        <taxon>Bacillaceae</taxon>
        <taxon>Bacillus</taxon>
    </lineage>
</organism>
<evidence type="ECO:0000313" key="4">
    <source>
        <dbReference type="EMBL" id="SNX74926.1"/>
    </source>
</evidence>
<gene>
    <name evidence="4" type="ORF">SAMN05877753_110167</name>
</gene>
<dbReference type="OrthoDB" id="9787476at2"/>
<dbReference type="EMBL" id="OAOP01000010">
    <property type="protein sequence ID" value="SNX74926.1"/>
    <property type="molecule type" value="Genomic_DNA"/>
</dbReference>
<sequence>MSYINNMRKYIGRETLFTVGCGVIIEENDMILLQHRSDGDNWCIPGGIMEIGETFEESAKREVLEETGLTVTNLELFGLYSGEKCFAAYPNGDRVFSTQIIFYTKTFTGTLKVTDLESREHRFFKRNELPVNLNPRQKCFILDWNNGVKTPVIN</sequence>
<dbReference type="CDD" id="cd04677">
    <property type="entry name" value="NUDIX_Hydrolase"/>
    <property type="match status" value="1"/>
</dbReference>
<name>A0A285D6G2_9BACI</name>